<feature type="compositionally biased region" description="Polar residues" evidence="1">
    <location>
        <begin position="48"/>
        <end position="73"/>
    </location>
</feature>
<feature type="region of interest" description="Disordered" evidence="1">
    <location>
        <begin position="42"/>
        <end position="73"/>
    </location>
</feature>
<name>A0A1A7X6G0_9TELE</name>
<organism evidence="2">
    <name type="scientific">Iconisemion striatum</name>
    <dbReference type="NCBI Taxonomy" id="60296"/>
    <lineage>
        <taxon>Eukaryota</taxon>
        <taxon>Metazoa</taxon>
        <taxon>Chordata</taxon>
        <taxon>Craniata</taxon>
        <taxon>Vertebrata</taxon>
        <taxon>Euteleostomi</taxon>
        <taxon>Actinopterygii</taxon>
        <taxon>Neopterygii</taxon>
        <taxon>Teleostei</taxon>
        <taxon>Neoteleostei</taxon>
        <taxon>Acanthomorphata</taxon>
        <taxon>Ovalentaria</taxon>
        <taxon>Atherinomorphae</taxon>
        <taxon>Cyprinodontiformes</taxon>
        <taxon>Nothobranchiidae</taxon>
        <taxon>Iconisemion</taxon>
    </lineage>
</organism>
<proteinExistence type="predicted"/>
<evidence type="ECO:0000313" key="2">
    <source>
        <dbReference type="EMBL" id="SBP13687.1"/>
    </source>
</evidence>
<feature type="non-terminal residue" evidence="2">
    <location>
        <position position="1"/>
    </location>
</feature>
<reference evidence="2" key="1">
    <citation type="submission" date="2016-05" db="EMBL/GenBank/DDBJ databases">
        <authorList>
            <person name="Lavstsen T."/>
            <person name="Jespersen J.S."/>
        </authorList>
    </citation>
    <scope>NUCLEOTIDE SEQUENCE</scope>
    <source>
        <tissue evidence="2">Brain</tissue>
    </source>
</reference>
<accession>A0A1A7X6G0</accession>
<protein>
    <submittedName>
        <fullName evidence="2">Uncharacterized protein</fullName>
    </submittedName>
</protein>
<feature type="non-terminal residue" evidence="2">
    <location>
        <position position="73"/>
    </location>
</feature>
<dbReference type="EMBL" id="HADW01012287">
    <property type="protein sequence ID" value="SBP13687.1"/>
    <property type="molecule type" value="Transcribed_RNA"/>
</dbReference>
<dbReference type="AlphaFoldDB" id="A0A1A7X6G0"/>
<evidence type="ECO:0000256" key="1">
    <source>
        <dbReference type="SAM" id="MobiDB-lite"/>
    </source>
</evidence>
<reference evidence="2" key="2">
    <citation type="submission" date="2016-06" db="EMBL/GenBank/DDBJ databases">
        <title>The genome of a short-lived fish provides insights into sex chromosome evolution and the genetic control of aging.</title>
        <authorList>
            <person name="Reichwald K."/>
            <person name="Felder M."/>
            <person name="Petzold A."/>
            <person name="Koch P."/>
            <person name="Groth M."/>
            <person name="Platzer M."/>
        </authorList>
    </citation>
    <scope>NUCLEOTIDE SEQUENCE</scope>
    <source>
        <tissue evidence="2">Brain</tissue>
    </source>
</reference>
<gene>
    <name evidence="2" type="primary">Nfu_g_1_002427</name>
</gene>
<sequence>ERSKGSFLCQMGKPTLNRGAELRVHLSSTYKAALNLIPKRFWSRSHPPASNQNNHSSTLGPNDLNNSSEGIHR</sequence>